<dbReference type="AlphaFoldDB" id="A0A495ITF0"/>
<name>A0A495ITF0_9SPHI</name>
<organism evidence="1 2">
    <name type="scientific">Mucilaginibacter gracilis</name>
    <dbReference type="NCBI Taxonomy" id="423350"/>
    <lineage>
        <taxon>Bacteria</taxon>
        <taxon>Pseudomonadati</taxon>
        <taxon>Bacteroidota</taxon>
        <taxon>Sphingobacteriia</taxon>
        <taxon>Sphingobacteriales</taxon>
        <taxon>Sphingobacteriaceae</taxon>
        <taxon>Mucilaginibacter</taxon>
    </lineage>
</organism>
<gene>
    <name evidence="1" type="ORF">BDD43_0146</name>
</gene>
<accession>A0A495ITF0</accession>
<dbReference type="Proteomes" id="UP000268007">
    <property type="component" value="Unassembled WGS sequence"/>
</dbReference>
<comment type="caution">
    <text evidence="1">The sequence shown here is derived from an EMBL/GenBank/DDBJ whole genome shotgun (WGS) entry which is preliminary data.</text>
</comment>
<sequence>MLPEKVKEQNSEIAELLLQIERGDIPVKLIVQRLVELIVKLDAKERQLEGLLNSIPMLSDITKKISEIHTLHFPAKHLKKKSQKERFMAEILLGSVRKKK</sequence>
<evidence type="ECO:0000313" key="2">
    <source>
        <dbReference type="Proteomes" id="UP000268007"/>
    </source>
</evidence>
<dbReference type="OrthoDB" id="773111at2"/>
<evidence type="ECO:0000313" key="1">
    <source>
        <dbReference type="EMBL" id="RKR80056.1"/>
    </source>
</evidence>
<keyword evidence="2" id="KW-1185">Reference proteome</keyword>
<protein>
    <submittedName>
        <fullName evidence="1">Uncharacterized protein</fullName>
    </submittedName>
</protein>
<proteinExistence type="predicted"/>
<dbReference type="EMBL" id="RBKU01000001">
    <property type="protein sequence ID" value="RKR80056.1"/>
    <property type="molecule type" value="Genomic_DNA"/>
</dbReference>
<reference evidence="1 2" key="1">
    <citation type="submission" date="2018-10" db="EMBL/GenBank/DDBJ databases">
        <title>Genomic Encyclopedia of Archaeal and Bacterial Type Strains, Phase II (KMG-II): from individual species to whole genera.</title>
        <authorList>
            <person name="Goeker M."/>
        </authorList>
    </citation>
    <scope>NUCLEOTIDE SEQUENCE [LARGE SCALE GENOMIC DNA]</scope>
    <source>
        <strain evidence="1 2">DSM 18602</strain>
    </source>
</reference>
<dbReference type="RefSeq" id="WP_121195702.1">
    <property type="nucleotide sequence ID" value="NZ_RBKU01000001.1"/>
</dbReference>